<gene>
    <name evidence="2" type="ORF">MGAL_10B038161</name>
</gene>
<organism evidence="2 3">
    <name type="scientific">Mytilus galloprovincialis</name>
    <name type="common">Mediterranean mussel</name>
    <dbReference type="NCBI Taxonomy" id="29158"/>
    <lineage>
        <taxon>Eukaryota</taxon>
        <taxon>Metazoa</taxon>
        <taxon>Spiralia</taxon>
        <taxon>Lophotrochozoa</taxon>
        <taxon>Mollusca</taxon>
        <taxon>Bivalvia</taxon>
        <taxon>Autobranchia</taxon>
        <taxon>Pteriomorphia</taxon>
        <taxon>Mytilida</taxon>
        <taxon>Mytiloidea</taxon>
        <taxon>Mytilidae</taxon>
        <taxon>Mytilinae</taxon>
        <taxon>Mytilus</taxon>
    </lineage>
</organism>
<keyword evidence="3" id="KW-1185">Reference proteome</keyword>
<dbReference type="NCBIfam" id="NF033857">
    <property type="entry name" value="BPSL0067_fam"/>
    <property type="match status" value="1"/>
</dbReference>
<sequence length="204" mass="22560">MQYWGVIFCGIVLFTIETDAKVPVICSEKTYEQWRYDLHHRFDEVSQYDCPSSSCGGQCVALVKCGCGAPYTGLWSPGYNVAAYCQHGTGYVAAGTAIATFEHGTYNNRWTDHTAVFLRCSGNGKFQNVIVVVAQHVVAGVCVRVCGSKNEYWRLRVVGLWLDKLLLETVIVVVAQRRVAVAVLVILDQQLVSGDRACGLDWVN</sequence>
<evidence type="ECO:0000256" key="1">
    <source>
        <dbReference type="SAM" id="SignalP"/>
    </source>
</evidence>
<dbReference type="InterPro" id="IPR047746">
    <property type="entry name" value="Dae2/Tae2-like"/>
</dbReference>
<dbReference type="Proteomes" id="UP000596742">
    <property type="component" value="Unassembled WGS sequence"/>
</dbReference>
<feature type="chain" id="PRO_5032517802" evidence="1">
    <location>
        <begin position="21"/>
        <end position="204"/>
    </location>
</feature>
<keyword evidence="1" id="KW-0732">Signal</keyword>
<dbReference type="AlphaFoldDB" id="A0A8B6D5H9"/>
<protein>
    <submittedName>
        <fullName evidence="2">Uncharacterized protein</fullName>
    </submittedName>
</protein>
<dbReference type="OrthoDB" id="6174774at2759"/>
<evidence type="ECO:0000313" key="2">
    <source>
        <dbReference type="EMBL" id="VDI13734.1"/>
    </source>
</evidence>
<proteinExistence type="predicted"/>
<comment type="caution">
    <text evidence="2">The sequence shown here is derived from an EMBL/GenBank/DDBJ whole genome shotgun (WGS) entry which is preliminary data.</text>
</comment>
<reference evidence="2" key="1">
    <citation type="submission" date="2018-11" db="EMBL/GenBank/DDBJ databases">
        <authorList>
            <person name="Alioto T."/>
            <person name="Alioto T."/>
        </authorList>
    </citation>
    <scope>NUCLEOTIDE SEQUENCE</scope>
</reference>
<dbReference type="EMBL" id="UYJE01002794">
    <property type="protein sequence ID" value="VDI13734.1"/>
    <property type="molecule type" value="Genomic_DNA"/>
</dbReference>
<feature type="signal peptide" evidence="1">
    <location>
        <begin position="1"/>
        <end position="20"/>
    </location>
</feature>
<accession>A0A8B6D5H9</accession>
<evidence type="ECO:0000313" key="3">
    <source>
        <dbReference type="Proteomes" id="UP000596742"/>
    </source>
</evidence>
<name>A0A8B6D5H9_MYTGA</name>